<dbReference type="EMBL" id="MCFE01000359">
    <property type="protein sequence ID" value="ORX90801.1"/>
    <property type="molecule type" value="Genomic_DNA"/>
</dbReference>
<dbReference type="InterPro" id="IPR051058">
    <property type="entry name" value="GDSL_Est/Lipase"/>
</dbReference>
<reference evidence="3 4" key="1">
    <citation type="submission" date="2016-07" db="EMBL/GenBank/DDBJ databases">
        <title>Pervasive Adenine N6-methylation of Active Genes in Fungi.</title>
        <authorList>
            <consortium name="DOE Joint Genome Institute"/>
            <person name="Mondo S.J."/>
            <person name="Dannebaum R.O."/>
            <person name="Kuo R.C."/>
            <person name="Labutti K."/>
            <person name="Haridas S."/>
            <person name="Kuo A."/>
            <person name="Salamov A."/>
            <person name="Ahrendt S.R."/>
            <person name="Lipzen A."/>
            <person name="Sullivan W."/>
            <person name="Andreopoulos W.B."/>
            <person name="Clum A."/>
            <person name="Lindquist E."/>
            <person name="Daum C."/>
            <person name="Ramamoorthy G.K."/>
            <person name="Gryganskyi A."/>
            <person name="Culley D."/>
            <person name="Magnuson J.K."/>
            <person name="James T.Y."/>
            <person name="O'Malley M.A."/>
            <person name="Stajich J.E."/>
            <person name="Spatafora J.W."/>
            <person name="Visel A."/>
            <person name="Grigoriev I.V."/>
        </authorList>
    </citation>
    <scope>NUCLEOTIDE SEQUENCE [LARGE SCALE GENOMIC DNA]</scope>
    <source>
        <strain evidence="3 4">CBS 931.73</strain>
    </source>
</reference>
<dbReference type="Proteomes" id="UP000193498">
    <property type="component" value="Unassembled WGS sequence"/>
</dbReference>
<keyword evidence="4" id="KW-1185">Reference proteome</keyword>
<comment type="caution">
    <text evidence="3">The sequence shown here is derived from an EMBL/GenBank/DDBJ whole genome shotgun (WGS) entry which is preliminary data.</text>
</comment>
<dbReference type="InterPro" id="IPR036514">
    <property type="entry name" value="SGNH_hydro_sf"/>
</dbReference>
<keyword evidence="2" id="KW-0732">Signal</keyword>
<protein>
    <recommendedName>
        <fullName evidence="5">SGNH hydrolase</fullName>
    </recommendedName>
</protein>
<evidence type="ECO:0000313" key="4">
    <source>
        <dbReference type="Proteomes" id="UP000193498"/>
    </source>
</evidence>
<dbReference type="Gene3D" id="3.40.50.1110">
    <property type="entry name" value="SGNH hydrolase"/>
    <property type="match status" value="1"/>
</dbReference>
<organism evidence="3 4">
    <name type="scientific">Basidiobolus meristosporus CBS 931.73</name>
    <dbReference type="NCBI Taxonomy" id="1314790"/>
    <lineage>
        <taxon>Eukaryota</taxon>
        <taxon>Fungi</taxon>
        <taxon>Fungi incertae sedis</taxon>
        <taxon>Zoopagomycota</taxon>
        <taxon>Entomophthoromycotina</taxon>
        <taxon>Basidiobolomycetes</taxon>
        <taxon>Basidiobolales</taxon>
        <taxon>Basidiobolaceae</taxon>
        <taxon>Basidiobolus</taxon>
    </lineage>
</organism>
<keyword evidence="1" id="KW-0378">Hydrolase</keyword>
<dbReference type="AlphaFoldDB" id="A0A1Y1XYI3"/>
<evidence type="ECO:0000256" key="1">
    <source>
        <dbReference type="ARBA" id="ARBA00022801"/>
    </source>
</evidence>
<dbReference type="Pfam" id="PF00657">
    <property type="entry name" value="Lipase_GDSL"/>
    <property type="match status" value="1"/>
</dbReference>
<dbReference type="CDD" id="cd01846">
    <property type="entry name" value="fatty_acyltransferase_like"/>
    <property type="match status" value="1"/>
</dbReference>
<sequence>MHLIFAAATLFISATTAHAFDKIIAYADSYTDNGNDFRGSKFPPTPYYEGRFSNGRTWLEEVAIQLKDVPIVNNGHGGATTNNNQVKSVFNGWTVPSLLDQIDTIPVNGTEKDLYIIYIGYNDLNGILNPNQYTVVRNYTYKNVADNVVNGIEKIKEKYNGKEFLLMPVPPFDRFPVIKDSDKPRAKKLINRYNQLMIEKVKAIGDINVNIMDDHAWFETALDHPELFGLRTDNGPCIPGIGNTNECSDSDAHFYWDSYHPSAKVHRNLGYWATEQLKSLYPDEFNAY</sequence>
<evidence type="ECO:0000313" key="3">
    <source>
        <dbReference type="EMBL" id="ORX90801.1"/>
    </source>
</evidence>
<dbReference type="OrthoDB" id="1600564at2759"/>
<feature type="signal peptide" evidence="2">
    <location>
        <begin position="1"/>
        <end position="19"/>
    </location>
</feature>
<dbReference type="InterPro" id="IPR001087">
    <property type="entry name" value="GDSL"/>
</dbReference>
<dbReference type="STRING" id="1314790.A0A1Y1XYI3"/>
<name>A0A1Y1XYI3_9FUNG</name>
<gene>
    <name evidence="3" type="ORF">K493DRAFT_304612</name>
</gene>
<dbReference type="GO" id="GO:0016788">
    <property type="term" value="F:hydrolase activity, acting on ester bonds"/>
    <property type="evidence" value="ECO:0007669"/>
    <property type="project" value="InterPro"/>
</dbReference>
<dbReference type="SUPFAM" id="SSF52266">
    <property type="entry name" value="SGNH hydrolase"/>
    <property type="match status" value="1"/>
</dbReference>
<dbReference type="PANTHER" id="PTHR45648:SF22">
    <property type="entry name" value="GDSL LIPASE_ACYLHYDROLASE FAMILY PROTEIN (AFU_ORTHOLOGUE AFUA_4G14700)"/>
    <property type="match status" value="1"/>
</dbReference>
<feature type="chain" id="PRO_5012078819" description="SGNH hydrolase" evidence="2">
    <location>
        <begin position="20"/>
        <end position="288"/>
    </location>
</feature>
<dbReference type="InParanoid" id="A0A1Y1XYI3"/>
<dbReference type="PANTHER" id="PTHR45648">
    <property type="entry name" value="GDSL LIPASE/ACYLHYDROLASE FAMILY PROTEIN (AFU_ORTHOLOGUE AFUA_4G14700)"/>
    <property type="match status" value="1"/>
</dbReference>
<accession>A0A1Y1XYI3</accession>
<evidence type="ECO:0008006" key="5">
    <source>
        <dbReference type="Google" id="ProtNLM"/>
    </source>
</evidence>
<proteinExistence type="predicted"/>
<evidence type="ECO:0000256" key="2">
    <source>
        <dbReference type="SAM" id="SignalP"/>
    </source>
</evidence>